<name>G7YLI6_CLOSI</name>
<dbReference type="AlphaFoldDB" id="G7YLI6"/>
<accession>G7YLI6</accession>
<feature type="compositionally biased region" description="Basic and acidic residues" evidence="1">
    <location>
        <begin position="9"/>
        <end position="25"/>
    </location>
</feature>
<feature type="region of interest" description="Disordered" evidence="1">
    <location>
        <begin position="1"/>
        <end position="25"/>
    </location>
</feature>
<sequence length="277" mass="32318">MSRTKRNRERNENRRSRNKEELNEQEQHIRNCRRLEDIYTVRSSYSYTIQPQIQNTKDFVVSRFTPQWETQRSYFQMLLISSFPVATSCAIHHFADLSHYPPNDDLTSGNHVQHKLEHTRMISSADYAAPHTFQGNFRLESDKLQVVNQHPTKTIEEVFSTTRTRMPYSCTGFSCLVIRDEFSDEHTTSVFTCLLKQTKYSMKPPLVLLGLESPIPTRGFSVHIPKNSSEFRIRYLPKNLQDNGKISDSADFQKGLRSAHNNHRVDQLVLEIVQWPG</sequence>
<organism evidence="2 3">
    <name type="scientific">Clonorchis sinensis</name>
    <name type="common">Chinese liver fluke</name>
    <dbReference type="NCBI Taxonomy" id="79923"/>
    <lineage>
        <taxon>Eukaryota</taxon>
        <taxon>Metazoa</taxon>
        <taxon>Spiralia</taxon>
        <taxon>Lophotrochozoa</taxon>
        <taxon>Platyhelminthes</taxon>
        <taxon>Trematoda</taxon>
        <taxon>Digenea</taxon>
        <taxon>Opisthorchiida</taxon>
        <taxon>Opisthorchiata</taxon>
        <taxon>Opisthorchiidae</taxon>
        <taxon>Clonorchis</taxon>
    </lineage>
</organism>
<evidence type="ECO:0000313" key="3">
    <source>
        <dbReference type="Proteomes" id="UP000008909"/>
    </source>
</evidence>
<feature type="non-terminal residue" evidence="2">
    <location>
        <position position="277"/>
    </location>
</feature>
<dbReference type="Proteomes" id="UP000008909">
    <property type="component" value="Unassembled WGS sequence"/>
</dbReference>
<protein>
    <submittedName>
        <fullName evidence="2">Uncharacterized protein</fullName>
    </submittedName>
</protein>
<keyword evidence="3" id="KW-1185">Reference proteome</keyword>
<gene>
    <name evidence="2" type="ORF">CLF_111225</name>
</gene>
<reference key="2">
    <citation type="submission" date="2011-10" db="EMBL/GenBank/DDBJ databases">
        <title>The genome and transcriptome sequence of Clonorchis sinensis provide insights into the carcinogenic liver fluke.</title>
        <authorList>
            <person name="Wang X."/>
            <person name="Huang Y."/>
            <person name="Chen W."/>
            <person name="Liu H."/>
            <person name="Guo L."/>
            <person name="Chen Y."/>
            <person name="Luo F."/>
            <person name="Zhou W."/>
            <person name="Sun J."/>
            <person name="Mao Q."/>
            <person name="Liang P."/>
            <person name="Zhou C."/>
            <person name="Tian Y."/>
            <person name="Men J."/>
            <person name="Lv X."/>
            <person name="Huang L."/>
            <person name="Zhou J."/>
            <person name="Hu Y."/>
            <person name="Li R."/>
            <person name="Zhang F."/>
            <person name="Lei H."/>
            <person name="Li X."/>
            <person name="Hu X."/>
            <person name="Liang C."/>
            <person name="Xu J."/>
            <person name="Wu Z."/>
            <person name="Yu X."/>
        </authorList>
    </citation>
    <scope>NUCLEOTIDE SEQUENCE</scope>
    <source>
        <strain>Henan</strain>
    </source>
</reference>
<evidence type="ECO:0000256" key="1">
    <source>
        <dbReference type="SAM" id="MobiDB-lite"/>
    </source>
</evidence>
<proteinExistence type="predicted"/>
<dbReference type="EMBL" id="DF143601">
    <property type="protein sequence ID" value="GAA53817.1"/>
    <property type="molecule type" value="Genomic_DNA"/>
</dbReference>
<evidence type="ECO:0000313" key="2">
    <source>
        <dbReference type="EMBL" id="GAA53817.1"/>
    </source>
</evidence>
<reference evidence="2" key="1">
    <citation type="journal article" date="2011" name="Genome Biol.">
        <title>The draft genome of the carcinogenic human liver fluke Clonorchis sinensis.</title>
        <authorList>
            <person name="Wang X."/>
            <person name="Chen W."/>
            <person name="Huang Y."/>
            <person name="Sun J."/>
            <person name="Men J."/>
            <person name="Liu H."/>
            <person name="Luo F."/>
            <person name="Guo L."/>
            <person name="Lv X."/>
            <person name="Deng C."/>
            <person name="Zhou C."/>
            <person name="Fan Y."/>
            <person name="Li X."/>
            <person name="Huang L."/>
            <person name="Hu Y."/>
            <person name="Liang C."/>
            <person name="Hu X."/>
            <person name="Xu J."/>
            <person name="Yu X."/>
        </authorList>
    </citation>
    <scope>NUCLEOTIDE SEQUENCE [LARGE SCALE GENOMIC DNA]</scope>
    <source>
        <strain evidence="2">Henan</strain>
    </source>
</reference>